<organism evidence="1 2">
    <name type="scientific">candidate division WS6 bacterium RIFOXYB1_FULL_33_14</name>
    <dbReference type="NCBI Taxonomy" id="1817896"/>
    <lineage>
        <taxon>Bacteria</taxon>
        <taxon>Candidatus Dojkabacteria</taxon>
    </lineage>
</organism>
<evidence type="ECO:0000313" key="2">
    <source>
        <dbReference type="Proteomes" id="UP000177434"/>
    </source>
</evidence>
<proteinExistence type="predicted"/>
<accession>A0A1F4UHM6</accession>
<sequence>MDKSKISKFRPILPARYNTAAYMDWMKYFSKIGTDYPVSYFERLDLPMRNFVMYASLESKYDKKIPLVVMSPEVTPNLSMNFNPKWFKEYFETFRQIELAGVIITDRSEEGKELNSGIKKVLEEEKNRDWMVESIENLEQIEGVCERYIEKIEYINPISIEYREKK</sequence>
<name>A0A1F4UHM6_9BACT</name>
<reference evidence="1 2" key="1">
    <citation type="journal article" date="2016" name="Nat. Commun.">
        <title>Thousands of microbial genomes shed light on interconnected biogeochemical processes in an aquifer system.</title>
        <authorList>
            <person name="Anantharaman K."/>
            <person name="Brown C.T."/>
            <person name="Hug L.A."/>
            <person name="Sharon I."/>
            <person name="Castelle C.J."/>
            <person name="Probst A.J."/>
            <person name="Thomas B.C."/>
            <person name="Singh A."/>
            <person name="Wilkins M.J."/>
            <person name="Karaoz U."/>
            <person name="Brodie E.L."/>
            <person name="Williams K.H."/>
            <person name="Hubbard S.S."/>
            <person name="Banfield J.F."/>
        </authorList>
    </citation>
    <scope>NUCLEOTIDE SEQUENCE [LARGE SCALE GENOMIC DNA]</scope>
</reference>
<comment type="caution">
    <text evidence="1">The sequence shown here is derived from an EMBL/GenBank/DDBJ whole genome shotgun (WGS) entry which is preliminary data.</text>
</comment>
<gene>
    <name evidence="1" type="ORF">A2400_01125</name>
</gene>
<dbReference type="EMBL" id="MEUN01000067">
    <property type="protein sequence ID" value="OGC44310.1"/>
    <property type="molecule type" value="Genomic_DNA"/>
</dbReference>
<dbReference type="AlphaFoldDB" id="A0A1F4UHM6"/>
<dbReference type="Proteomes" id="UP000177434">
    <property type="component" value="Unassembled WGS sequence"/>
</dbReference>
<evidence type="ECO:0000313" key="1">
    <source>
        <dbReference type="EMBL" id="OGC44310.1"/>
    </source>
</evidence>
<protein>
    <submittedName>
        <fullName evidence="1">Uncharacterized protein</fullName>
    </submittedName>
</protein>